<evidence type="ECO:0000313" key="4">
    <source>
        <dbReference type="EMBL" id="MDI1488028.1"/>
    </source>
</evidence>
<keyword evidence="2" id="KW-0962">Peroxisome biogenesis</keyword>
<gene>
    <name evidence="4" type="ORF">OHK93_007302</name>
</gene>
<dbReference type="EMBL" id="JAPUFD010000006">
    <property type="protein sequence ID" value="MDI1488028.1"/>
    <property type="molecule type" value="Genomic_DNA"/>
</dbReference>
<dbReference type="InterPro" id="IPR013919">
    <property type="entry name" value="Pex16"/>
</dbReference>
<organism evidence="4 5">
    <name type="scientific">Ramalina farinacea</name>
    <dbReference type="NCBI Taxonomy" id="258253"/>
    <lineage>
        <taxon>Eukaryota</taxon>
        <taxon>Fungi</taxon>
        <taxon>Dikarya</taxon>
        <taxon>Ascomycota</taxon>
        <taxon>Pezizomycotina</taxon>
        <taxon>Lecanoromycetes</taxon>
        <taxon>OSLEUM clade</taxon>
        <taxon>Lecanoromycetidae</taxon>
        <taxon>Lecanorales</taxon>
        <taxon>Lecanorineae</taxon>
        <taxon>Ramalinaceae</taxon>
        <taxon>Ramalina</taxon>
    </lineage>
</organism>
<evidence type="ECO:0000256" key="3">
    <source>
        <dbReference type="SAM" id="MobiDB-lite"/>
    </source>
</evidence>
<comment type="subcellular location">
    <subcellularLocation>
        <location evidence="2">Peroxisome membrane</location>
    </subcellularLocation>
</comment>
<dbReference type="GO" id="GO:0007031">
    <property type="term" value="P:peroxisome organization"/>
    <property type="evidence" value="ECO:0007669"/>
    <property type="project" value="UniProtKB-KW"/>
</dbReference>
<dbReference type="PANTHER" id="PTHR13299:SF0">
    <property type="entry name" value="PEROXISOMAL MEMBRANE PROTEIN PEX16"/>
    <property type="match status" value="1"/>
</dbReference>
<sequence length="397" mass="44395">MTSTDPLPTPPESPPALPQRPPQSRSSNSLISLPSHYISQYQHFVRSNAPQITQLESLLNSLTYILPSHASNPIPSECLHTFLTLLTSVNTSILAPSPSSPNYRPTATARYQTWASEVGGALYRRALGLLRFVQYVQLLLEMVAKKRRGERARWRVVVLLECIKALCRVIIIRGSGGRMAVGTEIGGEVGIRKAIEEDQPPALGEDGAEARSEPDSWKMPRTGLCLPKMPQRDAGDSVRAFLESRVLRPDEVKSAQRLVHRLKTLQGQAAEAMYVLRPVLYALALQRVQGDKKDWRPWLLGLGMELASRQLAKKEASEKIVGGLRGLSAVEREELSRRGWSMGWWGMRGAFYENFTGRWVKGAVGKLKGKPLLDMVGGVIEDYEWLWEEYYFTTSTL</sequence>
<name>A0AA43TTX5_9LECA</name>
<dbReference type="PANTHER" id="PTHR13299">
    <property type="entry name" value="PEROXISOMAL MEMBRANE PROTEIN PEX16"/>
    <property type="match status" value="1"/>
</dbReference>
<proteinExistence type="inferred from homology"/>
<accession>A0AA43TTX5</accession>
<dbReference type="GO" id="GO:0005778">
    <property type="term" value="C:peroxisomal membrane"/>
    <property type="evidence" value="ECO:0007669"/>
    <property type="project" value="UniProtKB-SubCell"/>
</dbReference>
<feature type="region of interest" description="Disordered" evidence="3">
    <location>
        <begin position="200"/>
        <end position="223"/>
    </location>
</feature>
<feature type="compositionally biased region" description="Pro residues" evidence="3">
    <location>
        <begin position="7"/>
        <end position="21"/>
    </location>
</feature>
<keyword evidence="2" id="KW-0576">Peroxisome</keyword>
<evidence type="ECO:0000313" key="5">
    <source>
        <dbReference type="Proteomes" id="UP001161017"/>
    </source>
</evidence>
<dbReference type="Proteomes" id="UP001161017">
    <property type="component" value="Unassembled WGS sequence"/>
</dbReference>
<feature type="compositionally biased region" description="Basic and acidic residues" evidence="3">
    <location>
        <begin position="208"/>
        <end position="218"/>
    </location>
</feature>
<protein>
    <recommendedName>
        <fullName evidence="2">Peroxisomal membrane protein PEX16</fullName>
    </recommendedName>
</protein>
<dbReference type="Pfam" id="PF08610">
    <property type="entry name" value="Pex16"/>
    <property type="match status" value="1"/>
</dbReference>
<comment type="caution">
    <text evidence="4">The sequence shown here is derived from an EMBL/GenBank/DDBJ whole genome shotgun (WGS) entry which is preliminary data.</text>
</comment>
<dbReference type="AlphaFoldDB" id="A0AA43TTX5"/>
<reference evidence="4" key="1">
    <citation type="journal article" date="2023" name="Genome Biol. Evol.">
        <title>First Whole Genome Sequence and Flow Cytometry Genome Size Data for the Lichen-Forming Fungus Ramalina farinacea (Ascomycota).</title>
        <authorList>
            <person name="Llewellyn T."/>
            <person name="Mian S."/>
            <person name="Hill R."/>
            <person name="Leitch I.J."/>
            <person name="Gaya E."/>
        </authorList>
    </citation>
    <scope>NUCLEOTIDE SEQUENCE</scope>
    <source>
        <strain evidence="4">LIQ254RAFAR</strain>
    </source>
</reference>
<feature type="region of interest" description="Disordered" evidence="3">
    <location>
        <begin position="1"/>
        <end position="29"/>
    </location>
</feature>
<keyword evidence="5" id="KW-1185">Reference proteome</keyword>
<evidence type="ECO:0000256" key="1">
    <source>
        <dbReference type="ARBA" id="ARBA00009505"/>
    </source>
</evidence>
<comment type="similarity">
    <text evidence="1 2">Belongs to the peroxin-16 family.</text>
</comment>
<evidence type="ECO:0000256" key="2">
    <source>
        <dbReference type="RuleBase" id="RU365003"/>
    </source>
</evidence>